<gene>
    <name evidence="1" type="ORF">PGLA1383_LOCUS37743</name>
</gene>
<accession>A0A813G7D9</accession>
<sequence length="71" mass="7773">EAVAKRKKRFLLAQALLCVLCTLVGAFYPTLLDWSKSATEREVSLSSGGGSLETKERRAYPFSPISVVLVN</sequence>
<dbReference type="AlphaFoldDB" id="A0A813G7D9"/>
<evidence type="ECO:0000313" key="2">
    <source>
        <dbReference type="Proteomes" id="UP000654075"/>
    </source>
</evidence>
<protein>
    <submittedName>
        <fullName evidence="1">Uncharacterized protein</fullName>
    </submittedName>
</protein>
<feature type="non-terminal residue" evidence="1">
    <location>
        <position position="1"/>
    </location>
</feature>
<keyword evidence="2" id="KW-1185">Reference proteome</keyword>
<feature type="non-terminal residue" evidence="1">
    <location>
        <position position="71"/>
    </location>
</feature>
<dbReference type="OrthoDB" id="10533778at2759"/>
<comment type="caution">
    <text evidence="1">The sequence shown here is derived from an EMBL/GenBank/DDBJ whole genome shotgun (WGS) entry which is preliminary data.</text>
</comment>
<reference evidence="1" key="1">
    <citation type="submission" date="2021-02" db="EMBL/GenBank/DDBJ databases">
        <authorList>
            <person name="Dougan E. K."/>
            <person name="Rhodes N."/>
            <person name="Thang M."/>
            <person name="Chan C."/>
        </authorList>
    </citation>
    <scope>NUCLEOTIDE SEQUENCE</scope>
</reference>
<dbReference type="Proteomes" id="UP000654075">
    <property type="component" value="Unassembled WGS sequence"/>
</dbReference>
<dbReference type="EMBL" id="CAJNNV010027373">
    <property type="protein sequence ID" value="CAE8620176.1"/>
    <property type="molecule type" value="Genomic_DNA"/>
</dbReference>
<organism evidence="1 2">
    <name type="scientific">Polarella glacialis</name>
    <name type="common">Dinoflagellate</name>
    <dbReference type="NCBI Taxonomy" id="89957"/>
    <lineage>
        <taxon>Eukaryota</taxon>
        <taxon>Sar</taxon>
        <taxon>Alveolata</taxon>
        <taxon>Dinophyceae</taxon>
        <taxon>Suessiales</taxon>
        <taxon>Suessiaceae</taxon>
        <taxon>Polarella</taxon>
    </lineage>
</organism>
<evidence type="ECO:0000313" key="1">
    <source>
        <dbReference type="EMBL" id="CAE8620176.1"/>
    </source>
</evidence>
<proteinExistence type="predicted"/>
<name>A0A813G7D9_POLGL</name>